<sequence>MAAAIYSADGDGYDLGKNPTDAQVAQAQTTSTSPTYFDRVNMLDDPLTVGPEPTSRFVGRAHGFYASSSQEEIGLLCA</sequence>
<evidence type="ECO:0000313" key="2">
    <source>
        <dbReference type="EMBL" id="KAK2985817.1"/>
    </source>
</evidence>
<gene>
    <name evidence="2" type="ORF">RJ640_019313</name>
</gene>
<comment type="subunit">
    <text evidence="1">Homodimer.</text>
</comment>
<accession>A0AA88US84</accession>
<organism evidence="2 3">
    <name type="scientific">Escallonia rubra</name>
    <dbReference type="NCBI Taxonomy" id="112253"/>
    <lineage>
        <taxon>Eukaryota</taxon>
        <taxon>Viridiplantae</taxon>
        <taxon>Streptophyta</taxon>
        <taxon>Embryophyta</taxon>
        <taxon>Tracheophyta</taxon>
        <taxon>Spermatophyta</taxon>
        <taxon>Magnoliopsida</taxon>
        <taxon>eudicotyledons</taxon>
        <taxon>Gunneridae</taxon>
        <taxon>Pentapetalae</taxon>
        <taxon>asterids</taxon>
        <taxon>campanulids</taxon>
        <taxon>Escalloniales</taxon>
        <taxon>Escalloniaceae</taxon>
        <taxon>Escallonia</taxon>
    </lineage>
</organism>
<dbReference type="Pfam" id="PF03018">
    <property type="entry name" value="Dirigent"/>
    <property type="match status" value="1"/>
</dbReference>
<evidence type="ECO:0000256" key="1">
    <source>
        <dbReference type="RuleBase" id="RU363099"/>
    </source>
</evidence>
<comment type="caution">
    <text evidence="2">The sequence shown here is derived from an EMBL/GenBank/DDBJ whole genome shotgun (WGS) entry which is preliminary data.</text>
</comment>
<dbReference type="InterPro" id="IPR004265">
    <property type="entry name" value="Dirigent"/>
</dbReference>
<dbReference type="GO" id="GO:0048046">
    <property type="term" value="C:apoplast"/>
    <property type="evidence" value="ECO:0007669"/>
    <property type="project" value="UniProtKB-SubCell"/>
</dbReference>
<keyword evidence="1" id="KW-0964">Secreted</keyword>
<reference evidence="2" key="1">
    <citation type="submission" date="2022-12" db="EMBL/GenBank/DDBJ databases">
        <title>Draft genome assemblies for two species of Escallonia (Escalloniales).</title>
        <authorList>
            <person name="Chanderbali A."/>
            <person name="Dervinis C."/>
            <person name="Anghel I."/>
            <person name="Soltis D."/>
            <person name="Soltis P."/>
            <person name="Zapata F."/>
        </authorList>
    </citation>
    <scope>NUCLEOTIDE SEQUENCE</scope>
    <source>
        <strain evidence="2">UCBG92.1500</strain>
        <tissue evidence="2">Leaf</tissue>
    </source>
</reference>
<dbReference type="EMBL" id="JAVXUO010001119">
    <property type="protein sequence ID" value="KAK2985817.1"/>
    <property type="molecule type" value="Genomic_DNA"/>
</dbReference>
<comment type="similarity">
    <text evidence="1">Belongs to the plant dirigent protein family.</text>
</comment>
<comment type="subcellular location">
    <subcellularLocation>
        <location evidence="1">Secreted</location>
        <location evidence="1">Extracellular space</location>
        <location evidence="1">Apoplast</location>
    </subcellularLocation>
</comment>
<protein>
    <recommendedName>
        <fullName evidence="1">Dirigent protein</fullName>
    </recommendedName>
</protein>
<keyword evidence="1" id="KW-0052">Apoplast</keyword>
<dbReference type="Proteomes" id="UP001187471">
    <property type="component" value="Unassembled WGS sequence"/>
</dbReference>
<evidence type="ECO:0000313" key="3">
    <source>
        <dbReference type="Proteomes" id="UP001187471"/>
    </source>
</evidence>
<dbReference type="PANTHER" id="PTHR21495">
    <property type="entry name" value="NUCLEOPORIN-RELATED"/>
    <property type="match status" value="1"/>
</dbReference>
<comment type="function">
    <text evidence="1">Dirigent proteins impart stereoselectivity on the phenoxy radical-coupling reaction, yielding optically active lignans from two molecules of coniferyl alcohol in the biosynthesis of lignans, flavonolignans, and alkaloids and thus plays a central role in plant secondary metabolism.</text>
</comment>
<keyword evidence="3" id="KW-1185">Reference proteome</keyword>
<name>A0AA88US84_9ASTE</name>
<proteinExistence type="inferred from homology"/>
<dbReference type="AlphaFoldDB" id="A0AA88US84"/>